<sequence length="287" mass="32846">MTWLDLSGNEIVLLPRCIGQFTKLHLLNLRNCKQLREILALPPSLANLLAEGCESLESCPYLSHMSQYDGFNKREWLIFRFEDCHKLVQDQCSNNCNVLSIEGLLGQYEVKIIHPGSKMPKWFVHQCSNNCTMLSVEEFLEETQANIYCLERKAHPQIRRSVSFHLSSESYDNIAGFAFCAIVGPSNRKEGNTCYTVQLFVNDESTWHDSQWFTSPEGGYKGFTSLQCDYVCISYFPLHYVDFRSKSSCLQNHCVQITVSFKASDGILRTCGVHLVANEVRSQRQKD</sequence>
<dbReference type="SUPFAM" id="SSF52058">
    <property type="entry name" value="L domain-like"/>
    <property type="match status" value="1"/>
</dbReference>
<dbReference type="Gramene" id="rna-gnl|WGS:JABURB|Cocit.L2971.1">
    <property type="protein sequence ID" value="cds-KAF7847432.1"/>
    <property type="gene ID" value="gene-BT93_L2971"/>
</dbReference>
<dbReference type="InterPro" id="IPR032675">
    <property type="entry name" value="LRR_dom_sf"/>
</dbReference>
<evidence type="ECO:0000313" key="1">
    <source>
        <dbReference type="EMBL" id="KAF7847432.1"/>
    </source>
</evidence>
<keyword evidence="2" id="KW-1185">Reference proteome</keyword>
<evidence type="ECO:0000313" key="2">
    <source>
        <dbReference type="Proteomes" id="UP000806378"/>
    </source>
</evidence>
<dbReference type="EMBL" id="MU090826">
    <property type="protein sequence ID" value="KAF7847432.1"/>
    <property type="molecule type" value="Genomic_DNA"/>
</dbReference>
<protein>
    <submittedName>
        <fullName evidence="1">Uncharacterized protein</fullName>
    </submittedName>
</protein>
<comment type="caution">
    <text evidence="1">The sequence shown here is derived from an EMBL/GenBank/DDBJ whole genome shotgun (WGS) entry which is preliminary data.</text>
</comment>
<reference evidence="1" key="1">
    <citation type="submission" date="2020-05" db="EMBL/GenBank/DDBJ databases">
        <title>WGS assembly of Corymbia citriodora subspecies variegata.</title>
        <authorList>
            <person name="Barry K."/>
            <person name="Hundley H."/>
            <person name="Shu S."/>
            <person name="Jenkins J."/>
            <person name="Grimwood J."/>
            <person name="Baten A."/>
        </authorList>
    </citation>
    <scope>NUCLEOTIDE SEQUENCE</scope>
    <source>
        <strain evidence="1">CV2-018</strain>
    </source>
</reference>
<organism evidence="1 2">
    <name type="scientific">Corymbia citriodora subsp. variegata</name>
    <dbReference type="NCBI Taxonomy" id="360336"/>
    <lineage>
        <taxon>Eukaryota</taxon>
        <taxon>Viridiplantae</taxon>
        <taxon>Streptophyta</taxon>
        <taxon>Embryophyta</taxon>
        <taxon>Tracheophyta</taxon>
        <taxon>Spermatophyta</taxon>
        <taxon>Magnoliopsida</taxon>
        <taxon>eudicotyledons</taxon>
        <taxon>Gunneridae</taxon>
        <taxon>Pentapetalae</taxon>
        <taxon>rosids</taxon>
        <taxon>malvids</taxon>
        <taxon>Myrtales</taxon>
        <taxon>Myrtaceae</taxon>
        <taxon>Myrtoideae</taxon>
        <taxon>Eucalypteae</taxon>
        <taxon>Corymbia</taxon>
    </lineage>
</organism>
<accession>A0A8T0CKW3</accession>
<proteinExistence type="predicted"/>
<dbReference type="Proteomes" id="UP000806378">
    <property type="component" value="Unassembled WGS sequence"/>
</dbReference>
<dbReference type="Gene3D" id="3.80.10.10">
    <property type="entry name" value="Ribonuclease Inhibitor"/>
    <property type="match status" value="1"/>
</dbReference>
<name>A0A8T0CKW3_CORYI</name>
<dbReference type="AlphaFoldDB" id="A0A8T0CKW3"/>
<gene>
    <name evidence="1" type="ORF">BT93_L2971</name>
</gene>